<reference evidence="2" key="1">
    <citation type="submission" date="2020-08" db="EMBL/GenBank/DDBJ databases">
        <title>Multicomponent nature underlies the extraordinary mechanical properties of spider dragline silk.</title>
        <authorList>
            <person name="Kono N."/>
            <person name="Nakamura H."/>
            <person name="Mori M."/>
            <person name="Yoshida Y."/>
            <person name="Ohtoshi R."/>
            <person name="Malay A.D."/>
            <person name="Moran D.A.P."/>
            <person name="Tomita M."/>
            <person name="Numata K."/>
            <person name="Arakawa K."/>
        </authorList>
    </citation>
    <scope>NUCLEOTIDE SEQUENCE</scope>
</reference>
<gene>
    <name evidence="2" type="ORF">TNIN_290921</name>
</gene>
<feature type="compositionally biased region" description="Basic and acidic residues" evidence="1">
    <location>
        <begin position="32"/>
        <end position="51"/>
    </location>
</feature>
<dbReference type="EMBL" id="BMAV01007913">
    <property type="protein sequence ID" value="GFY51144.1"/>
    <property type="molecule type" value="Genomic_DNA"/>
</dbReference>
<dbReference type="Proteomes" id="UP000886998">
    <property type="component" value="Unassembled WGS sequence"/>
</dbReference>
<evidence type="ECO:0000313" key="2">
    <source>
        <dbReference type="EMBL" id="GFY51144.1"/>
    </source>
</evidence>
<name>A0A8X6XDA7_9ARAC</name>
<keyword evidence="3" id="KW-1185">Reference proteome</keyword>
<proteinExistence type="predicted"/>
<feature type="region of interest" description="Disordered" evidence="1">
    <location>
        <begin position="32"/>
        <end position="56"/>
    </location>
</feature>
<evidence type="ECO:0000256" key="1">
    <source>
        <dbReference type="SAM" id="MobiDB-lite"/>
    </source>
</evidence>
<feature type="region of interest" description="Disordered" evidence="1">
    <location>
        <begin position="145"/>
        <end position="165"/>
    </location>
</feature>
<evidence type="ECO:0000313" key="3">
    <source>
        <dbReference type="Proteomes" id="UP000886998"/>
    </source>
</evidence>
<sequence length="165" mass="17921">MVHEIIGKKIPNALDVEEDTLRFRHPCLSDSDLFRAQEKPSKETRSSEKRPCAQISSKTLSASLSDLTPFNRHAPSCSPVPRLLSYVGARAPGREERDPQRCGQVLRPHPETRGAIQGGFERSHQALDAIPGAVKRGGGRIGDLCGVPHTLPQGSPPGKNMGCQK</sequence>
<comment type="caution">
    <text evidence="2">The sequence shown here is derived from an EMBL/GenBank/DDBJ whole genome shotgun (WGS) entry which is preliminary data.</text>
</comment>
<protein>
    <submittedName>
        <fullName evidence="2">Uncharacterized protein</fullName>
    </submittedName>
</protein>
<dbReference type="AlphaFoldDB" id="A0A8X6XDA7"/>
<organism evidence="2 3">
    <name type="scientific">Trichonephila inaurata madagascariensis</name>
    <dbReference type="NCBI Taxonomy" id="2747483"/>
    <lineage>
        <taxon>Eukaryota</taxon>
        <taxon>Metazoa</taxon>
        <taxon>Ecdysozoa</taxon>
        <taxon>Arthropoda</taxon>
        <taxon>Chelicerata</taxon>
        <taxon>Arachnida</taxon>
        <taxon>Araneae</taxon>
        <taxon>Araneomorphae</taxon>
        <taxon>Entelegynae</taxon>
        <taxon>Araneoidea</taxon>
        <taxon>Nephilidae</taxon>
        <taxon>Trichonephila</taxon>
        <taxon>Trichonephila inaurata</taxon>
    </lineage>
</organism>
<accession>A0A8X6XDA7</accession>